<dbReference type="InterPro" id="IPR050204">
    <property type="entry name" value="AraC_XylS_family_regulators"/>
</dbReference>
<reference evidence="6" key="1">
    <citation type="journal article" date="2015" name="J. Biotechnol.">
        <title>Complete genome sequence of the actinobacterium Streptomyces glaucescens GLA.O (DSM 40922) consisting of a linear chromosome and one linear plasmid.</title>
        <authorList>
            <person name="Ortseifen V."/>
            <person name="Winkler A."/>
            <person name="Albersmeier A."/>
            <person name="Wendler S."/>
            <person name="Puhler A."/>
            <person name="Kalinowski J."/>
            <person name="Ruckert C."/>
        </authorList>
    </citation>
    <scope>NUCLEOTIDE SEQUENCE [LARGE SCALE GENOMIC DNA]</scope>
    <source>
        <strain evidence="6">DSM 40922 / GLA O</strain>
    </source>
</reference>
<dbReference type="AlphaFoldDB" id="A0A089XDL6"/>
<dbReference type="KEGG" id="sgu:SGLAU_30770"/>
<dbReference type="Proteomes" id="UP000029482">
    <property type="component" value="Chromosome"/>
</dbReference>
<dbReference type="PANTHER" id="PTHR46796:SF6">
    <property type="entry name" value="ARAC SUBFAMILY"/>
    <property type="match status" value="1"/>
</dbReference>
<dbReference type="InterPro" id="IPR018060">
    <property type="entry name" value="HTH_AraC"/>
</dbReference>
<accession>A0A089XDL6</accession>
<organism evidence="5 6">
    <name type="scientific">Streptomyces glaucescens</name>
    <dbReference type="NCBI Taxonomy" id="1907"/>
    <lineage>
        <taxon>Bacteria</taxon>
        <taxon>Bacillati</taxon>
        <taxon>Actinomycetota</taxon>
        <taxon>Actinomycetes</taxon>
        <taxon>Kitasatosporales</taxon>
        <taxon>Streptomycetaceae</taxon>
        <taxon>Streptomyces</taxon>
    </lineage>
</organism>
<evidence type="ECO:0000259" key="4">
    <source>
        <dbReference type="PROSITE" id="PS01124"/>
    </source>
</evidence>
<dbReference type="Pfam" id="PF12833">
    <property type="entry name" value="HTH_18"/>
    <property type="match status" value="1"/>
</dbReference>
<dbReference type="EMBL" id="CP009438">
    <property type="protein sequence ID" value="AIS02088.1"/>
    <property type="molecule type" value="Genomic_DNA"/>
</dbReference>
<keyword evidence="6" id="KW-1185">Reference proteome</keyword>
<name>A0A089XDL6_STRGA</name>
<sequence>MMKTVLDTTGLPTADRTTAWAETAALALVTQRFRFQDPERFGARIRATELGAVQLSTISYAPLVSYRSARLIRQSDPEFHQLALVTSGRQGVEQAGHQAALRPGEMALYDSSRPFRGWAEAGPWSSCVLLQFPRGLMPLPDRVVRQVCGTVLRPTPGMGLMFRQMLTTLAGSRAELTGGDRIRLGTTLVDLAAAVVAGHVEEAAALPAQSRRSSLYHEMLGFIVRNLSDPGLRPASLAEAHCVSPRTVHRVFQAHGTTVGDVIRRERMSRCRRDLADPYDTRPVAAIGARWGFPRASEFTRAFRAATGMTPTEFRALAQNRF</sequence>
<dbReference type="InterPro" id="IPR009057">
    <property type="entry name" value="Homeodomain-like_sf"/>
</dbReference>
<dbReference type="PANTHER" id="PTHR46796">
    <property type="entry name" value="HTH-TYPE TRANSCRIPTIONAL ACTIVATOR RHAS-RELATED"/>
    <property type="match status" value="1"/>
</dbReference>
<proteinExistence type="predicted"/>
<evidence type="ECO:0000313" key="5">
    <source>
        <dbReference type="EMBL" id="AIS02088.1"/>
    </source>
</evidence>
<evidence type="ECO:0000256" key="2">
    <source>
        <dbReference type="ARBA" id="ARBA00023125"/>
    </source>
</evidence>
<dbReference type="SMART" id="SM00342">
    <property type="entry name" value="HTH_ARAC"/>
    <property type="match status" value="1"/>
</dbReference>
<evidence type="ECO:0000256" key="3">
    <source>
        <dbReference type="ARBA" id="ARBA00023163"/>
    </source>
</evidence>
<dbReference type="HOGENOM" id="CLU_049704_1_1_11"/>
<dbReference type="Pfam" id="PF14525">
    <property type="entry name" value="AraC_binding_2"/>
    <property type="match status" value="1"/>
</dbReference>
<dbReference type="GO" id="GO:0043565">
    <property type="term" value="F:sequence-specific DNA binding"/>
    <property type="evidence" value="ECO:0007669"/>
    <property type="project" value="InterPro"/>
</dbReference>
<dbReference type="PROSITE" id="PS01124">
    <property type="entry name" value="HTH_ARAC_FAMILY_2"/>
    <property type="match status" value="1"/>
</dbReference>
<dbReference type="eggNOG" id="COG2207">
    <property type="taxonomic scope" value="Bacteria"/>
</dbReference>
<evidence type="ECO:0000256" key="1">
    <source>
        <dbReference type="ARBA" id="ARBA00023015"/>
    </source>
</evidence>
<protein>
    <submittedName>
        <fullName evidence="5">AraC family transcriptional regulator</fullName>
    </submittedName>
</protein>
<feature type="domain" description="HTH araC/xylS-type" evidence="4">
    <location>
        <begin position="217"/>
        <end position="317"/>
    </location>
</feature>
<keyword evidence="3" id="KW-0804">Transcription</keyword>
<dbReference type="InterPro" id="IPR035418">
    <property type="entry name" value="AraC-bd_2"/>
</dbReference>
<gene>
    <name evidence="5" type="ORF">SGLAU_30770</name>
</gene>
<keyword evidence="1" id="KW-0805">Transcription regulation</keyword>
<keyword evidence="2" id="KW-0238">DNA-binding</keyword>
<dbReference type="GO" id="GO:0003700">
    <property type="term" value="F:DNA-binding transcription factor activity"/>
    <property type="evidence" value="ECO:0007669"/>
    <property type="project" value="InterPro"/>
</dbReference>
<evidence type="ECO:0000313" key="6">
    <source>
        <dbReference type="Proteomes" id="UP000029482"/>
    </source>
</evidence>
<dbReference type="Gene3D" id="1.10.10.60">
    <property type="entry name" value="Homeodomain-like"/>
    <property type="match status" value="1"/>
</dbReference>
<dbReference type="SUPFAM" id="SSF46689">
    <property type="entry name" value="Homeodomain-like"/>
    <property type="match status" value="1"/>
</dbReference>